<gene>
    <name evidence="1" type="ORF">QP116_03155</name>
</gene>
<dbReference type="RefSeq" id="WP_285332678.1">
    <property type="nucleotide sequence ID" value="NZ_JASODW010000002.1"/>
</dbReference>
<dbReference type="Pfam" id="PF14367">
    <property type="entry name" value="DUF4411"/>
    <property type="match status" value="1"/>
</dbReference>
<sequence length="161" mass="18414">MMYLLDTNVFIEAKNRYYAFDIAPGFWTWLDTAHQKSLACSIEAVRKELLAGEDELARWARGNAAFFQPIDQGTTRHFAALTTWAKSRNFTQAALNEFTGANADYLLVAYAREHKHTVVTHERPQPNSRKRVLIPDACMAMDVDTLDTFQMLRQTGAQFHL</sequence>
<evidence type="ECO:0000313" key="1">
    <source>
        <dbReference type="EMBL" id="MDK6274752.1"/>
    </source>
</evidence>
<comment type="caution">
    <text evidence="1">The sequence shown here is derived from an EMBL/GenBank/DDBJ whole genome shotgun (WGS) entry which is preliminary data.</text>
</comment>
<dbReference type="SUPFAM" id="SSF88723">
    <property type="entry name" value="PIN domain-like"/>
    <property type="match status" value="1"/>
</dbReference>
<proteinExistence type="predicted"/>
<reference evidence="1" key="1">
    <citation type="submission" date="2023-05" db="EMBL/GenBank/DDBJ databases">
        <title>Cataloging the Phylogenetic Diversity of Human Bladder Bacteria.</title>
        <authorList>
            <person name="Du J."/>
        </authorList>
    </citation>
    <scope>NUCLEOTIDE SEQUENCE</scope>
    <source>
        <strain evidence="1">UMB9978</strain>
    </source>
</reference>
<accession>A0AAP4FGC4</accession>
<protein>
    <submittedName>
        <fullName evidence="1">DUF4411 family protein</fullName>
    </submittedName>
</protein>
<dbReference type="InterPro" id="IPR016541">
    <property type="entry name" value="UCP008505"/>
</dbReference>
<evidence type="ECO:0000313" key="2">
    <source>
        <dbReference type="Proteomes" id="UP001240483"/>
    </source>
</evidence>
<dbReference type="Proteomes" id="UP001240483">
    <property type="component" value="Unassembled WGS sequence"/>
</dbReference>
<dbReference type="AlphaFoldDB" id="A0AAP4FGC4"/>
<organism evidence="1 2">
    <name type="scientific">Pseudoglutamicibacter cumminsii</name>
    <dbReference type="NCBI Taxonomy" id="156979"/>
    <lineage>
        <taxon>Bacteria</taxon>
        <taxon>Bacillati</taxon>
        <taxon>Actinomycetota</taxon>
        <taxon>Actinomycetes</taxon>
        <taxon>Micrococcales</taxon>
        <taxon>Micrococcaceae</taxon>
        <taxon>Pseudoglutamicibacter</taxon>
    </lineage>
</organism>
<dbReference type="InterPro" id="IPR029060">
    <property type="entry name" value="PIN-like_dom_sf"/>
</dbReference>
<name>A0AAP4FGC4_9MICC</name>
<dbReference type="EMBL" id="JASODW010000002">
    <property type="protein sequence ID" value="MDK6274752.1"/>
    <property type="molecule type" value="Genomic_DNA"/>
</dbReference>
<dbReference type="Gene3D" id="3.40.50.1010">
    <property type="entry name" value="5'-nuclease"/>
    <property type="match status" value="1"/>
</dbReference>